<dbReference type="AlphaFoldDB" id="X1UJT6"/>
<accession>X1UJT6</accession>
<dbReference type="PANTHER" id="PTHR39344">
    <property type="entry name" value="UPF0182 PROTEIN SLL1060"/>
    <property type="match status" value="1"/>
</dbReference>
<proteinExistence type="predicted"/>
<sequence length="273" mass="31622">VSVLRRKFRWALYGIGGWIVVAIVVGGIFPAVVQRFQVQPSELAREMPYIEYNIQFTREAFALNRVEEQFFPAEEAPSPEDIVQNEVTINNIRLWDSRPLKDTYTQLQSFRLYYDFNDVDVDRYVIDGEYRQVMLSARELSAEKLAVEAQTWVNRRLQFTHGYGLALSPVNEVSAQGLPVLLVKDIPPIGDFDIERPQIYFGEKTDDYIIVKTKTEEFDYPMGDENVFGYYQGEDGVSLGSFIRRLVYAWQLGDLNILISGELIPESRVLYYR</sequence>
<feature type="transmembrane region" description="Helical" evidence="5">
    <location>
        <begin position="12"/>
        <end position="33"/>
    </location>
</feature>
<evidence type="ECO:0000256" key="3">
    <source>
        <dbReference type="ARBA" id="ARBA00022989"/>
    </source>
</evidence>
<protein>
    <submittedName>
        <fullName evidence="6">Uncharacterized protein</fullName>
    </submittedName>
</protein>
<evidence type="ECO:0000313" key="6">
    <source>
        <dbReference type="EMBL" id="GAJ00156.1"/>
    </source>
</evidence>
<dbReference type="EMBL" id="BARW01019859">
    <property type="protein sequence ID" value="GAJ00156.1"/>
    <property type="molecule type" value="Genomic_DNA"/>
</dbReference>
<dbReference type="InterPro" id="IPR005372">
    <property type="entry name" value="UPF0182"/>
</dbReference>
<keyword evidence="2 5" id="KW-0812">Transmembrane</keyword>
<keyword evidence="1" id="KW-1003">Cell membrane</keyword>
<evidence type="ECO:0000256" key="4">
    <source>
        <dbReference type="ARBA" id="ARBA00023136"/>
    </source>
</evidence>
<feature type="non-terminal residue" evidence="6">
    <location>
        <position position="273"/>
    </location>
</feature>
<feature type="non-terminal residue" evidence="6">
    <location>
        <position position="1"/>
    </location>
</feature>
<comment type="caution">
    <text evidence="6">The sequence shown here is derived from an EMBL/GenBank/DDBJ whole genome shotgun (WGS) entry which is preliminary data.</text>
</comment>
<dbReference type="GO" id="GO:0005576">
    <property type="term" value="C:extracellular region"/>
    <property type="evidence" value="ECO:0007669"/>
    <property type="project" value="TreeGrafter"/>
</dbReference>
<gene>
    <name evidence="6" type="ORF">S12H4_33657</name>
</gene>
<reference evidence="6" key="1">
    <citation type="journal article" date="2014" name="Front. Microbiol.">
        <title>High frequency of phylogenetically diverse reductive dehalogenase-homologous genes in deep subseafloor sedimentary metagenomes.</title>
        <authorList>
            <person name="Kawai M."/>
            <person name="Futagami T."/>
            <person name="Toyoda A."/>
            <person name="Takaki Y."/>
            <person name="Nishi S."/>
            <person name="Hori S."/>
            <person name="Arai W."/>
            <person name="Tsubouchi T."/>
            <person name="Morono Y."/>
            <person name="Uchiyama I."/>
            <person name="Ito T."/>
            <person name="Fujiyama A."/>
            <person name="Inagaki F."/>
            <person name="Takami H."/>
        </authorList>
    </citation>
    <scope>NUCLEOTIDE SEQUENCE</scope>
    <source>
        <strain evidence="6">Expedition CK06-06</strain>
    </source>
</reference>
<keyword evidence="4 5" id="KW-0472">Membrane</keyword>
<dbReference type="Pfam" id="PF03699">
    <property type="entry name" value="UPF0182"/>
    <property type="match status" value="1"/>
</dbReference>
<keyword evidence="3 5" id="KW-1133">Transmembrane helix</keyword>
<dbReference type="GO" id="GO:0016020">
    <property type="term" value="C:membrane"/>
    <property type="evidence" value="ECO:0007669"/>
    <property type="project" value="InterPro"/>
</dbReference>
<organism evidence="6">
    <name type="scientific">marine sediment metagenome</name>
    <dbReference type="NCBI Taxonomy" id="412755"/>
    <lineage>
        <taxon>unclassified sequences</taxon>
        <taxon>metagenomes</taxon>
        <taxon>ecological metagenomes</taxon>
    </lineage>
</organism>
<evidence type="ECO:0000256" key="5">
    <source>
        <dbReference type="SAM" id="Phobius"/>
    </source>
</evidence>
<evidence type="ECO:0000256" key="2">
    <source>
        <dbReference type="ARBA" id="ARBA00022692"/>
    </source>
</evidence>
<name>X1UJT6_9ZZZZ</name>
<dbReference type="PANTHER" id="PTHR39344:SF1">
    <property type="entry name" value="UPF0182 PROTEIN SLL1060"/>
    <property type="match status" value="1"/>
</dbReference>
<evidence type="ECO:0000256" key="1">
    <source>
        <dbReference type="ARBA" id="ARBA00022475"/>
    </source>
</evidence>